<dbReference type="PROSITE" id="PS50943">
    <property type="entry name" value="HTH_CROC1"/>
    <property type="match status" value="1"/>
</dbReference>
<dbReference type="InterPro" id="IPR010982">
    <property type="entry name" value="Lambda_DNA-bd_dom_sf"/>
</dbReference>
<dbReference type="HAMAP" id="MF_00163">
    <property type="entry name" value="Pep_deformylase"/>
    <property type="match status" value="1"/>
</dbReference>
<proteinExistence type="inferred from homology"/>
<comment type="catalytic activity">
    <reaction evidence="2">
        <text>N-terminal N-formyl-L-methionyl-[peptide] + H2O = N-terminal L-methionyl-[peptide] + formate</text>
        <dbReference type="Rhea" id="RHEA:24420"/>
        <dbReference type="Rhea" id="RHEA-COMP:10639"/>
        <dbReference type="Rhea" id="RHEA-COMP:10640"/>
        <dbReference type="ChEBI" id="CHEBI:15377"/>
        <dbReference type="ChEBI" id="CHEBI:15740"/>
        <dbReference type="ChEBI" id="CHEBI:49298"/>
        <dbReference type="ChEBI" id="CHEBI:64731"/>
        <dbReference type="EC" id="3.5.1.88"/>
    </reaction>
</comment>
<gene>
    <name evidence="2" type="primary">def</name>
    <name evidence="5" type="ORF">ACIB24_17055</name>
</gene>
<dbReference type="InterPro" id="IPR001387">
    <property type="entry name" value="Cro/C1-type_HTH"/>
</dbReference>
<sequence>MQRDESGDAFISEFKYWRDIRGHSQTRLASLMGFDRSYISKIETGGEKATRSFAERAEQILNSGGALMRAWRTTSRTSGTEQLAEPRRPAPALSDVPSVVTVEHDHAELRYDDGVYTATQRRRILNGGTEPLTRYLIRISVDRFPGDPERSNAHYRRDPLTWDELQLVAHNADGDPMRWTVQHDRDAFKEIWLLFENDYGKFPLYPGESAEIVYSYSVADTKWGQWFQRAVRLPTRRLSVGLDFPEELSPVVWGQETTMASASVAFRTAIVRNVDDGRALFSWSTEDPPLHARYRLEWSFKATPTEAPVSARKSPSEQMAALGIVQDGDPILAEQSTDFDLPRESEDARRVIAQLRSSMDRVAAVHEFKKGMGIAAPQIGIGRSAAIVQTPEGDHIVLINPRVIDESRTTDKQYEGCLSFFDVRGLVPRPTSIEVQHQDFDGSMHITTFDAGTARLVMHEIDHLGGQLYRERMDDGDAPIPVSEYKGTGQPWRY</sequence>
<dbReference type="PANTHER" id="PTHR10458">
    <property type="entry name" value="PEPTIDE DEFORMYLASE"/>
    <property type="match status" value="1"/>
</dbReference>
<feature type="binding site" evidence="2">
    <location>
        <position position="459"/>
    </location>
    <ligand>
        <name>Fe cation</name>
        <dbReference type="ChEBI" id="CHEBI:24875"/>
    </ligand>
</feature>
<evidence type="ECO:0000256" key="2">
    <source>
        <dbReference type="HAMAP-Rule" id="MF_00163"/>
    </source>
</evidence>
<evidence type="ECO:0000313" key="6">
    <source>
        <dbReference type="Proteomes" id="UP001612915"/>
    </source>
</evidence>
<dbReference type="PANTHER" id="PTHR10458:SF22">
    <property type="entry name" value="PEPTIDE DEFORMYLASE"/>
    <property type="match status" value="1"/>
</dbReference>
<dbReference type="InterPro" id="IPR023635">
    <property type="entry name" value="Peptide_deformylase"/>
</dbReference>
<keyword evidence="2" id="KW-0648">Protein biosynthesis</keyword>
<dbReference type="Proteomes" id="UP001612915">
    <property type="component" value="Unassembled WGS sequence"/>
</dbReference>
<evidence type="ECO:0000256" key="1">
    <source>
        <dbReference type="ARBA" id="ARBA00010759"/>
    </source>
</evidence>
<keyword evidence="2" id="KW-0408">Iron</keyword>
<reference evidence="5 6" key="1">
    <citation type="submission" date="2024-10" db="EMBL/GenBank/DDBJ databases">
        <title>The Natural Products Discovery Center: Release of the First 8490 Sequenced Strains for Exploring Actinobacteria Biosynthetic Diversity.</title>
        <authorList>
            <person name="Kalkreuter E."/>
            <person name="Kautsar S.A."/>
            <person name="Yang D."/>
            <person name="Bader C.D."/>
            <person name="Teijaro C.N."/>
            <person name="Fluegel L."/>
            <person name="Davis C.M."/>
            <person name="Simpson J.R."/>
            <person name="Lauterbach L."/>
            <person name="Steele A.D."/>
            <person name="Gui C."/>
            <person name="Meng S."/>
            <person name="Li G."/>
            <person name="Viehrig K."/>
            <person name="Ye F."/>
            <person name="Su P."/>
            <person name="Kiefer A.F."/>
            <person name="Nichols A."/>
            <person name="Cepeda A.J."/>
            <person name="Yan W."/>
            <person name="Fan B."/>
            <person name="Jiang Y."/>
            <person name="Adhikari A."/>
            <person name="Zheng C.-J."/>
            <person name="Schuster L."/>
            <person name="Cowan T.M."/>
            <person name="Smanski M.J."/>
            <person name="Chevrette M.G."/>
            <person name="De Carvalho L.P.S."/>
            <person name="Shen B."/>
        </authorList>
    </citation>
    <scope>NUCLEOTIDE SEQUENCE [LARGE SCALE GENOMIC DNA]</scope>
    <source>
        <strain evidence="5 6">NPDC049639</strain>
    </source>
</reference>
<evidence type="ECO:0000313" key="5">
    <source>
        <dbReference type="EMBL" id="MFI7588780.1"/>
    </source>
</evidence>
<feature type="binding site" evidence="2">
    <location>
        <position position="417"/>
    </location>
    <ligand>
        <name>Fe cation</name>
        <dbReference type="ChEBI" id="CHEBI:24875"/>
    </ligand>
</feature>
<dbReference type="Gene3D" id="3.90.45.10">
    <property type="entry name" value="Peptide deformylase"/>
    <property type="match status" value="1"/>
</dbReference>
<dbReference type="CDD" id="cd00487">
    <property type="entry name" value="Pep_deformylase"/>
    <property type="match status" value="1"/>
</dbReference>
<dbReference type="SMART" id="SM00530">
    <property type="entry name" value="HTH_XRE"/>
    <property type="match status" value="1"/>
</dbReference>
<dbReference type="PRINTS" id="PR01576">
    <property type="entry name" value="PDEFORMYLASE"/>
</dbReference>
<evidence type="ECO:0000256" key="3">
    <source>
        <dbReference type="SAM" id="MobiDB-lite"/>
    </source>
</evidence>
<evidence type="ECO:0000259" key="4">
    <source>
        <dbReference type="PROSITE" id="PS50943"/>
    </source>
</evidence>
<keyword evidence="2" id="KW-0479">Metal-binding</keyword>
<comment type="similarity">
    <text evidence="1 2">Belongs to the polypeptide deformylase family.</text>
</comment>
<dbReference type="Pfam" id="PF01381">
    <property type="entry name" value="HTH_3"/>
    <property type="match status" value="1"/>
</dbReference>
<feature type="domain" description="HTH cro/C1-type" evidence="4">
    <location>
        <begin position="14"/>
        <end position="67"/>
    </location>
</feature>
<comment type="cofactor">
    <cofactor evidence="2">
        <name>Fe(2+)</name>
        <dbReference type="ChEBI" id="CHEBI:29033"/>
    </cofactor>
    <text evidence="2">Binds 1 Fe(2+) ion.</text>
</comment>
<protein>
    <recommendedName>
        <fullName evidence="2">Peptide deformylase</fullName>
        <shortName evidence="2">PDF</shortName>
        <ecNumber evidence="2">3.5.1.88</ecNumber>
    </recommendedName>
    <alternativeName>
        <fullName evidence="2">Polypeptide deformylase</fullName>
    </alternativeName>
</protein>
<dbReference type="RefSeq" id="WP_398282808.1">
    <property type="nucleotide sequence ID" value="NZ_JBITLV010000005.1"/>
</dbReference>
<keyword evidence="6" id="KW-1185">Reference proteome</keyword>
<feature type="binding site" evidence="2">
    <location>
        <position position="463"/>
    </location>
    <ligand>
        <name>Fe cation</name>
        <dbReference type="ChEBI" id="CHEBI:24875"/>
    </ligand>
</feature>
<name>A0ABW8AQX1_9ACTN</name>
<dbReference type="SUPFAM" id="SSF47413">
    <property type="entry name" value="lambda repressor-like DNA-binding domains"/>
    <property type="match status" value="1"/>
</dbReference>
<organism evidence="5 6">
    <name type="scientific">Spongisporangium articulatum</name>
    <dbReference type="NCBI Taxonomy" id="3362603"/>
    <lineage>
        <taxon>Bacteria</taxon>
        <taxon>Bacillati</taxon>
        <taxon>Actinomycetota</taxon>
        <taxon>Actinomycetes</taxon>
        <taxon>Kineosporiales</taxon>
        <taxon>Kineosporiaceae</taxon>
        <taxon>Spongisporangium</taxon>
    </lineage>
</organism>
<accession>A0ABW8AQX1</accession>
<keyword evidence="2" id="KW-0378">Hydrolase</keyword>
<dbReference type="SUPFAM" id="SSF56420">
    <property type="entry name" value="Peptide deformylase"/>
    <property type="match status" value="1"/>
</dbReference>
<dbReference type="Pfam" id="PF01327">
    <property type="entry name" value="Pep_deformylase"/>
    <property type="match status" value="1"/>
</dbReference>
<dbReference type="EMBL" id="JBITLV010000005">
    <property type="protein sequence ID" value="MFI7588780.1"/>
    <property type="molecule type" value="Genomic_DNA"/>
</dbReference>
<feature type="region of interest" description="Disordered" evidence="3">
    <location>
        <begin position="75"/>
        <end position="94"/>
    </location>
</feature>
<comment type="caution">
    <text evidence="5">The sequence shown here is derived from an EMBL/GenBank/DDBJ whole genome shotgun (WGS) entry which is preliminary data.</text>
</comment>
<dbReference type="EC" id="3.5.1.88" evidence="2"/>
<comment type="function">
    <text evidence="2">Removes the formyl group from the N-terminal Met of newly synthesized proteins. Requires at least a dipeptide for an efficient rate of reaction. N-terminal L-methionine is a prerequisite for activity but the enzyme has broad specificity at other positions.</text>
</comment>
<dbReference type="CDD" id="cd00093">
    <property type="entry name" value="HTH_XRE"/>
    <property type="match status" value="1"/>
</dbReference>
<feature type="active site" evidence="2">
    <location>
        <position position="460"/>
    </location>
</feature>
<dbReference type="InterPro" id="IPR036821">
    <property type="entry name" value="Peptide_deformylase_sf"/>
</dbReference>
<dbReference type="Gene3D" id="1.10.260.40">
    <property type="entry name" value="lambda repressor-like DNA-binding domains"/>
    <property type="match status" value="1"/>
</dbReference>